<reference evidence="1" key="1">
    <citation type="submission" date="2015-07" db="EMBL/GenBank/DDBJ databases">
        <title>Transcriptome Assembly of Anthurium amnicola.</title>
        <authorList>
            <person name="Suzuki J."/>
        </authorList>
    </citation>
    <scope>NUCLEOTIDE SEQUENCE</scope>
</reference>
<dbReference type="PANTHER" id="PTHR33148">
    <property type="entry name" value="PLASTID MOVEMENT IMPAIRED PROTEIN-RELATED"/>
    <property type="match status" value="1"/>
</dbReference>
<sequence length="158" mass="17030">MGNCLVVLQEGKTKKVIKIMMVDGSILEYQSPLKVHQALSKFPGHSISELLPVVRRLDRDADMVSGILYYLVPPKAPVEVVETGRGTSMVRIKLVVSKQELKEMLSKGGVSLGDVMSQQLKSRPVVAGGGDGGRCGGWKPALDTIPEVHVSAADHLFP</sequence>
<dbReference type="AlphaFoldDB" id="A0A1D1XC78"/>
<organism evidence="1">
    <name type="scientific">Anthurium amnicola</name>
    <dbReference type="NCBI Taxonomy" id="1678845"/>
    <lineage>
        <taxon>Eukaryota</taxon>
        <taxon>Viridiplantae</taxon>
        <taxon>Streptophyta</taxon>
        <taxon>Embryophyta</taxon>
        <taxon>Tracheophyta</taxon>
        <taxon>Spermatophyta</taxon>
        <taxon>Magnoliopsida</taxon>
        <taxon>Liliopsida</taxon>
        <taxon>Araceae</taxon>
        <taxon>Pothoideae</taxon>
        <taxon>Potheae</taxon>
        <taxon>Anthurium</taxon>
    </lineage>
</organism>
<protein>
    <submittedName>
        <fullName evidence="1">Glutaminase-asparaginase</fullName>
    </submittedName>
</protein>
<dbReference type="InterPro" id="IPR025322">
    <property type="entry name" value="PADRE_dom"/>
</dbReference>
<dbReference type="EMBL" id="GDJX01027879">
    <property type="protein sequence ID" value="JAT40057.1"/>
    <property type="molecule type" value="Transcribed_RNA"/>
</dbReference>
<accession>A0A1D1XC78</accession>
<dbReference type="PANTHER" id="PTHR33148:SF46">
    <property type="entry name" value="EMB|CAB85509.1"/>
    <property type="match status" value="1"/>
</dbReference>
<name>A0A1D1XC78_9ARAE</name>
<proteinExistence type="predicted"/>
<dbReference type="Pfam" id="PF14009">
    <property type="entry name" value="PADRE"/>
    <property type="match status" value="1"/>
</dbReference>
<evidence type="ECO:0000313" key="1">
    <source>
        <dbReference type="EMBL" id="JAT40057.1"/>
    </source>
</evidence>
<gene>
    <name evidence="1" type="primary">ansB</name>
    <name evidence="1" type="ORF">g.57405</name>
</gene>